<accession>A0A2C9VFX1</accession>
<evidence type="ECO:0000256" key="1">
    <source>
        <dbReference type="ARBA" id="ARBA00004123"/>
    </source>
</evidence>
<keyword evidence="4 7" id="KW-0233">DNA recombination</keyword>
<dbReference type="Gramene" id="Manes.03G090428.2.v8.1">
    <property type="protein sequence ID" value="Manes.03G090428.2.v8.1.CDS"/>
    <property type="gene ID" value="Manes.03G090428.v8.1"/>
</dbReference>
<evidence type="ECO:0000256" key="3">
    <source>
        <dbReference type="ARBA" id="ARBA00022763"/>
    </source>
</evidence>
<dbReference type="STRING" id="3983.A0A2C9VFX1"/>
<name>A0A2C9VFX1_MANES</name>
<feature type="compositionally biased region" description="Basic residues" evidence="8">
    <location>
        <begin position="185"/>
        <end position="196"/>
    </location>
</feature>
<evidence type="ECO:0000256" key="4">
    <source>
        <dbReference type="ARBA" id="ARBA00023172"/>
    </source>
</evidence>
<organism evidence="10">
    <name type="scientific">Manihot esculenta</name>
    <name type="common">Cassava</name>
    <name type="synonym">Jatropha manihot</name>
    <dbReference type="NCBI Taxonomy" id="3983"/>
    <lineage>
        <taxon>Eukaryota</taxon>
        <taxon>Viridiplantae</taxon>
        <taxon>Streptophyta</taxon>
        <taxon>Embryophyta</taxon>
        <taxon>Tracheophyta</taxon>
        <taxon>Spermatophyta</taxon>
        <taxon>Magnoliopsida</taxon>
        <taxon>eudicotyledons</taxon>
        <taxon>Gunneridae</taxon>
        <taxon>Pentapetalae</taxon>
        <taxon>rosids</taxon>
        <taxon>fabids</taxon>
        <taxon>Malpighiales</taxon>
        <taxon>Euphorbiaceae</taxon>
        <taxon>Crotonoideae</taxon>
        <taxon>Manihoteae</taxon>
        <taxon>Manihot</taxon>
    </lineage>
</organism>
<dbReference type="AlphaFoldDB" id="A0A2C9VFX1"/>
<reference evidence="10" key="1">
    <citation type="submission" date="2016-02" db="EMBL/GenBank/DDBJ databases">
        <title>WGS assembly of Manihot esculenta.</title>
        <authorList>
            <person name="Bredeson J.V."/>
            <person name="Prochnik S.E."/>
            <person name="Lyons J.B."/>
            <person name="Schmutz J."/>
            <person name="Grimwood J."/>
            <person name="Vrebalov J."/>
            <person name="Bart R.S."/>
            <person name="Amuge T."/>
            <person name="Ferguson M.E."/>
            <person name="Green R."/>
            <person name="Putnam N."/>
            <person name="Stites J."/>
            <person name="Rounsley S."/>
            <person name="Rokhsar D.S."/>
        </authorList>
    </citation>
    <scope>NUCLEOTIDE SEQUENCE [LARGE SCALE GENOMIC DNA]</scope>
    <source>
        <tissue evidence="10">Leaf</tissue>
    </source>
</reference>
<sequence>MGRTLNREPTHSRNANDRQLRAVKREQMSRNRVGSGRDDSTQQHELDRRALRSKYLALHNKINDERDVLTRVDSEKFNSMIKEVEDLHQHVQKPREQVADAEALLGLTSTLVSSVKSQSNEGITAADFVSCVLSQFGQSNRTLDEENLSSLIKWKEIGLAVSPIFRKCNGFNTMVGPMNTELKQRRIPVRNNRKRARPTERSQPEEVDNTGAEEKKDTDNNMSTMFEILRRKKRVPLENLILNRRSFAQTVENLFALSFLVKDGRVQITMDESGAHFVLPRNAPAANSVMSGEVTFRHFVFRFDFKDWQLMMNVVSNGDELMPDRKSLATSESEPATNNIQVQGTLNRTPIRKFSRNRGLIVQEDSVVEESPEIEATKAIGSFRCKRKLT</sequence>
<dbReference type="GO" id="GO:0030915">
    <property type="term" value="C:Smc5-Smc6 complex"/>
    <property type="evidence" value="ECO:0000318"/>
    <property type="project" value="GO_Central"/>
</dbReference>
<keyword evidence="3 7" id="KW-0227">DNA damage</keyword>
<comment type="function">
    <text evidence="7">Component of the SMC5-SMC6 complex, that promotes sister chromatid alignment after DNA damage and facilitates double-stranded DNA breaks (DSBs) repair via homologous recombination between sister chromatids.</text>
</comment>
<dbReference type="Pfam" id="PF08743">
    <property type="entry name" value="Nse4_C"/>
    <property type="match status" value="1"/>
</dbReference>
<evidence type="ECO:0000256" key="5">
    <source>
        <dbReference type="ARBA" id="ARBA00023204"/>
    </source>
</evidence>
<evidence type="ECO:0000256" key="7">
    <source>
        <dbReference type="RuleBase" id="RU365071"/>
    </source>
</evidence>
<keyword evidence="5 7" id="KW-0234">DNA repair</keyword>
<dbReference type="OMA" id="MEDKRQT"/>
<dbReference type="GO" id="GO:0005634">
    <property type="term" value="C:nucleus"/>
    <property type="evidence" value="ECO:0000318"/>
    <property type="project" value="GO_Central"/>
</dbReference>
<evidence type="ECO:0000313" key="10">
    <source>
        <dbReference type="EMBL" id="OAY44178.1"/>
    </source>
</evidence>
<comment type="similarity">
    <text evidence="2 7">Belongs to the NSE4 family.</text>
</comment>
<dbReference type="GO" id="GO:0006281">
    <property type="term" value="P:DNA repair"/>
    <property type="evidence" value="ECO:0000318"/>
    <property type="project" value="GO_Central"/>
</dbReference>
<dbReference type="EMBL" id="CM004394">
    <property type="protein sequence ID" value="OAY44178.1"/>
    <property type="molecule type" value="Genomic_DNA"/>
</dbReference>
<protein>
    <recommendedName>
        <fullName evidence="7">Non-structural maintenance of chromosomes element 4</fullName>
    </recommendedName>
</protein>
<dbReference type="Gramene" id="Manes.03G090428.1.v8.1">
    <property type="protein sequence ID" value="Manes.03G090428.1.v8.1.CDS"/>
    <property type="gene ID" value="Manes.03G090428.v8.1"/>
</dbReference>
<evidence type="ECO:0000256" key="8">
    <source>
        <dbReference type="SAM" id="MobiDB-lite"/>
    </source>
</evidence>
<evidence type="ECO:0000256" key="2">
    <source>
        <dbReference type="ARBA" id="ARBA00008997"/>
    </source>
</evidence>
<gene>
    <name evidence="10" type="ORF">MANES_08G128800</name>
</gene>
<evidence type="ECO:0000256" key="6">
    <source>
        <dbReference type="ARBA" id="ARBA00023242"/>
    </source>
</evidence>
<feature type="region of interest" description="Disordered" evidence="8">
    <location>
        <begin position="1"/>
        <end position="46"/>
    </location>
</feature>
<feature type="domain" description="Non-structural maintenance of chromosome element 4 C-terminal" evidence="9">
    <location>
        <begin position="235"/>
        <end position="320"/>
    </location>
</feature>
<feature type="region of interest" description="Disordered" evidence="8">
    <location>
        <begin position="185"/>
        <end position="221"/>
    </location>
</feature>
<dbReference type="PANTHER" id="PTHR16140:SF0">
    <property type="entry name" value="NON-STRUCTURAL MAINTENANCE OF CHROMOSOMES ELEMENT 4"/>
    <property type="match status" value="1"/>
</dbReference>
<evidence type="ECO:0000259" key="9">
    <source>
        <dbReference type="Pfam" id="PF08743"/>
    </source>
</evidence>
<dbReference type="InterPro" id="IPR014854">
    <property type="entry name" value="Nse4_C"/>
</dbReference>
<dbReference type="InterPro" id="IPR027786">
    <property type="entry name" value="Nse4/EID"/>
</dbReference>
<dbReference type="OrthoDB" id="361242at2759"/>
<comment type="subcellular location">
    <subcellularLocation>
        <location evidence="1 7">Nucleus</location>
    </subcellularLocation>
</comment>
<keyword evidence="6 7" id="KW-0539">Nucleus</keyword>
<proteinExistence type="inferred from homology"/>
<dbReference type="PANTHER" id="PTHR16140">
    <property type="entry name" value="NON-STRUCTURAL MAINTENANCE OF CHROMOSOMES ELEMENT 4"/>
    <property type="match status" value="1"/>
</dbReference>
<comment type="subunit">
    <text evidence="7">Component of the SMC5-SMC6 complex.</text>
</comment>
<dbReference type="GO" id="GO:0006310">
    <property type="term" value="P:DNA recombination"/>
    <property type="evidence" value="ECO:0007669"/>
    <property type="project" value="UniProtKB-UniRule"/>
</dbReference>